<gene>
    <name evidence="5" type="ORF">CCC13826_1774</name>
</gene>
<feature type="domain" description="AAA+ ATPase" evidence="4">
    <location>
        <begin position="356"/>
        <end position="494"/>
    </location>
</feature>
<dbReference type="AlphaFoldDB" id="A7ZB40"/>
<keyword evidence="2" id="KW-0547">Nucleotide-binding</keyword>
<evidence type="ECO:0000256" key="3">
    <source>
        <dbReference type="ARBA" id="ARBA00022840"/>
    </source>
</evidence>
<keyword evidence="3" id="KW-0067">ATP-binding</keyword>
<protein>
    <submittedName>
        <fullName evidence="5">ATPase, AAA family</fullName>
    </submittedName>
</protein>
<dbReference type="InterPro" id="IPR050221">
    <property type="entry name" value="26S_Proteasome_ATPase"/>
</dbReference>
<dbReference type="EMBL" id="CP000792">
    <property type="protein sequence ID" value="EAT99178.1"/>
    <property type="molecule type" value="Genomic_DNA"/>
</dbReference>
<dbReference type="KEGG" id="cco:CCC13826_1774"/>
<evidence type="ECO:0000259" key="4">
    <source>
        <dbReference type="SMART" id="SM00382"/>
    </source>
</evidence>
<dbReference type="GO" id="GO:0016887">
    <property type="term" value="F:ATP hydrolysis activity"/>
    <property type="evidence" value="ECO:0007669"/>
    <property type="project" value="InterPro"/>
</dbReference>
<comment type="similarity">
    <text evidence="1">Belongs to the AAA ATPase family.</text>
</comment>
<dbReference type="OrthoDB" id="9802352at2"/>
<dbReference type="HOGENOM" id="CLU_034636_0_0_7"/>
<dbReference type="InterPro" id="IPR003593">
    <property type="entry name" value="AAA+_ATPase"/>
</dbReference>
<sequence>MKYLLDFLNQDLKKSKIYELIKCGDEEGEILKYLSKAYVQGTASMSVYELLGAVFGTQNEKQLLYLKFIKNLLGSGWIVQNYGLFKMPESPQKSSNQGLLSLLHSEISLSSTFLKILEDGNADINLPELTPYEDHLEYLKDQFLKIELYSKAAIFEGGSNDAKKRINEQISELTKRINERVKLSKISLKIEQIFKENSLDEKEQIIFLALLKEEYAGDFENGRDLNTLVGLISKDELERIKNRTLLEDGSRLIEGALIDYDEVLNAYGNVSKSFFINEEILQSIMHPKNDKNSKKIKIESLVKEQEIFELIEPVTSLEDVVLNEKTKQLLSTILKQVDKKVLARLSSWGIKTRKNIDAKIIFYGEPGTGKTMSAVGLAKSLKKQILSFDCSKILSKYVGESEQNVRKIFDTYKEICKKSGSEPVLLLNEADQFLSTRVESSSGAEKMHNQMQNIFLEQIERFEGVLIATTNFLQSLDVAFSRRFDYKIEFKKPDFNGRLAIWRKILPENASFEDGFSVEKLAEFNLSGAQIVLALKNTALKVAIKDDGIFTFEDFKTTIERELNSSFGEDKKMGFGSYDN</sequence>
<evidence type="ECO:0000313" key="6">
    <source>
        <dbReference type="Proteomes" id="UP000001121"/>
    </source>
</evidence>
<dbReference type="InterPro" id="IPR003959">
    <property type="entry name" value="ATPase_AAA_core"/>
</dbReference>
<dbReference type="Gene3D" id="3.40.50.300">
    <property type="entry name" value="P-loop containing nucleotide triphosphate hydrolases"/>
    <property type="match status" value="1"/>
</dbReference>
<dbReference type="PANTHER" id="PTHR23073">
    <property type="entry name" value="26S PROTEASOME REGULATORY SUBUNIT"/>
    <property type="match status" value="1"/>
</dbReference>
<dbReference type="SMART" id="SM00382">
    <property type="entry name" value="AAA"/>
    <property type="match status" value="1"/>
</dbReference>
<proteinExistence type="inferred from homology"/>
<evidence type="ECO:0000313" key="5">
    <source>
        <dbReference type="EMBL" id="EAT99178.1"/>
    </source>
</evidence>
<dbReference type="Proteomes" id="UP000001121">
    <property type="component" value="Chromosome"/>
</dbReference>
<evidence type="ECO:0000256" key="1">
    <source>
        <dbReference type="ARBA" id="ARBA00006914"/>
    </source>
</evidence>
<name>A7ZB40_CAMC1</name>
<organism evidence="5 6">
    <name type="scientific">Campylobacter concisus (strain 13826)</name>
    <dbReference type="NCBI Taxonomy" id="360104"/>
    <lineage>
        <taxon>Bacteria</taxon>
        <taxon>Pseudomonadati</taxon>
        <taxon>Campylobacterota</taxon>
        <taxon>Epsilonproteobacteria</taxon>
        <taxon>Campylobacterales</taxon>
        <taxon>Campylobacteraceae</taxon>
        <taxon>Campylobacter</taxon>
    </lineage>
</organism>
<dbReference type="InterPro" id="IPR027417">
    <property type="entry name" value="P-loop_NTPase"/>
</dbReference>
<dbReference type="RefSeq" id="WP_012001022.1">
    <property type="nucleotide sequence ID" value="NC_009802.2"/>
</dbReference>
<evidence type="ECO:0000256" key="2">
    <source>
        <dbReference type="ARBA" id="ARBA00022741"/>
    </source>
</evidence>
<dbReference type="CDD" id="cd19481">
    <property type="entry name" value="RecA-like_protease"/>
    <property type="match status" value="1"/>
</dbReference>
<accession>A7ZB40</accession>
<dbReference type="GO" id="GO:0005524">
    <property type="term" value="F:ATP binding"/>
    <property type="evidence" value="ECO:0007669"/>
    <property type="project" value="UniProtKB-KW"/>
</dbReference>
<dbReference type="SUPFAM" id="SSF52540">
    <property type="entry name" value="P-loop containing nucleoside triphosphate hydrolases"/>
    <property type="match status" value="1"/>
</dbReference>
<dbReference type="Pfam" id="PF00004">
    <property type="entry name" value="AAA"/>
    <property type="match status" value="1"/>
</dbReference>
<dbReference type="eggNOG" id="COG0464">
    <property type="taxonomic scope" value="Bacteria"/>
</dbReference>
<reference evidence="6" key="1">
    <citation type="submission" date="2007-10" db="EMBL/GenBank/DDBJ databases">
        <title>Genome sequence of Campylobacter concisus 13826 isolated from human feces.</title>
        <authorList>
            <person name="Fouts D.E."/>
            <person name="Mongodin E.F."/>
            <person name="Puiu D."/>
            <person name="Sebastian Y."/>
            <person name="Miller W.G."/>
            <person name="Mandrell R.E."/>
            <person name="On S."/>
            <person name="Nelson K.E."/>
        </authorList>
    </citation>
    <scope>NUCLEOTIDE SEQUENCE [LARGE SCALE GENOMIC DNA]</scope>
    <source>
        <strain evidence="6">13826</strain>
    </source>
</reference>
<dbReference type="STRING" id="360104.CCC13826_1774"/>